<evidence type="ECO:0000256" key="1">
    <source>
        <dbReference type="ARBA" id="ARBA00023224"/>
    </source>
</evidence>
<dbReference type="PANTHER" id="PTHR32089:SF112">
    <property type="entry name" value="LYSOZYME-LIKE PROTEIN-RELATED"/>
    <property type="match status" value="1"/>
</dbReference>
<evidence type="ECO:0000313" key="6">
    <source>
        <dbReference type="Proteomes" id="UP001240171"/>
    </source>
</evidence>
<protein>
    <submittedName>
        <fullName evidence="5">Methyl-accepting chemotaxis protein</fullName>
    </submittedName>
</protein>
<reference evidence="5 6" key="1">
    <citation type="submission" date="2023-07" db="EMBL/GenBank/DDBJ databases">
        <title>Paenibacillus sp. JX-17 nov. isolated from soil.</title>
        <authorList>
            <person name="Wan Y."/>
            <person name="Liu B."/>
        </authorList>
    </citation>
    <scope>NUCLEOTIDE SEQUENCE [LARGE SCALE GENOMIC DNA]</scope>
    <source>
        <strain evidence="5 6">JX-17</strain>
    </source>
</reference>
<accession>A0ABT9CEQ0</accession>
<comment type="similarity">
    <text evidence="2">Belongs to the methyl-accepting chemotaxis (MCP) protein family.</text>
</comment>
<dbReference type="PANTHER" id="PTHR32089">
    <property type="entry name" value="METHYL-ACCEPTING CHEMOTAXIS PROTEIN MCPB"/>
    <property type="match status" value="1"/>
</dbReference>
<dbReference type="Gene3D" id="1.10.287.950">
    <property type="entry name" value="Methyl-accepting chemotaxis protein"/>
    <property type="match status" value="1"/>
</dbReference>
<dbReference type="Proteomes" id="UP001240171">
    <property type="component" value="Unassembled WGS sequence"/>
</dbReference>
<feature type="domain" description="Methyl-accepting transducer" evidence="4">
    <location>
        <begin position="121"/>
        <end position="287"/>
    </location>
</feature>
<dbReference type="InterPro" id="IPR004090">
    <property type="entry name" value="Chemotax_Me-accpt_rcpt"/>
</dbReference>
<gene>
    <name evidence="5" type="ORF">Q5741_13110</name>
</gene>
<keyword evidence="1 3" id="KW-0807">Transducer</keyword>
<dbReference type="PROSITE" id="PS50111">
    <property type="entry name" value="CHEMOTAXIS_TRANSDUC_2"/>
    <property type="match status" value="1"/>
</dbReference>
<keyword evidence="6" id="KW-1185">Reference proteome</keyword>
<dbReference type="InterPro" id="IPR004089">
    <property type="entry name" value="MCPsignal_dom"/>
</dbReference>
<organism evidence="5 6">
    <name type="scientific">Paenibacillus lacisoli</name>
    <dbReference type="NCBI Taxonomy" id="3064525"/>
    <lineage>
        <taxon>Bacteria</taxon>
        <taxon>Bacillati</taxon>
        <taxon>Bacillota</taxon>
        <taxon>Bacilli</taxon>
        <taxon>Bacillales</taxon>
        <taxon>Paenibacillaceae</taxon>
        <taxon>Paenibacillus</taxon>
    </lineage>
</organism>
<dbReference type="PRINTS" id="PR00260">
    <property type="entry name" value="CHEMTRNSDUCR"/>
</dbReference>
<dbReference type="RefSeq" id="WP_305024557.1">
    <property type="nucleotide sequence ID" value="NZ_JAUQTB010000007.1"/>
</dbReference>
<sequence length="287" mass="30939">MSQVSADPLNQAAPPHPILESFLQLLPLLHTLLPDVSLGITDTSKWLAYYPGSRIDVGAKAGTPIHSEEPLYRCIHDQVIINEQVPEQFFGIAFHGLAVPILNEGVTIGALAAQNQGHNEKELLQISEQIVESISQANQGVSQVAEGAEGLAHISGNLLDISRQASLQMNDTHEVITFIKGIADQTHLLGLNAAIEAARAGDMGSGFGVVASEIRKLSHETIASADRIQQTLHNMRKTMDELVVSIEKVVEVGNSQADSSEQVSSFIGDIEQMSRKLNSYAINLQAK</sequence>
<dbReference type="SMART" id="SM00283">
    <property type="entry name" value="MA"/>
    <property type="match status" value="1"/>
</dbReference>
<name>A0ABT9CEQ0_9BACL</name>
<evidence type="ECO:0000313" key="5">
    <source>
        <dbReference type="EMBL" id="MDO7907345.1"/>
    </source>
</evidence>
<evidence type="ECO:0000256" key="2">
    <source>
        <dbReference type="ARBA" id="ARBA00029447"/>
    </source>
</evidence>
<dbReference type="SUPFAM" id="SSF58104">
    <property type="entry name" value="Methyl-accepting chemotaxis protein (MCP) signaling domain"/>
    <property type="match status" value="1"/>
</dbReference>
<dbReference type="Pfam" id="PF00015">
    <property type="entry name" value="MCPsignal"/>
    <property type="match status" value="1"/>
</dbReference>
<proteinExistence type="inferred from homology"/>
<evidence type="ECO:0000256" key="3">
    <source>
        <dbReference type="PROSITE-ProRule" id="PRU00284"/>
    </source>
</evidence>
<evidence type="ECO:0000259" key="4">
    <source>
        <dbReference type="PROSITE" id="PS50111"/>
    </source>
</evidence>
<comment type="caution">
    <text evidence="5">The sequence shown here is derived from an EMBL/GenBank/DDBJ whole genome shotgun (WGS) entry which is preliminary data.</text>
</comment>
<dbReference type="EMBL" id="JAUQTB010000007">
    <property type="protein sequence ID" value="MDO7907345.1"/>
    <property type="molecule type" value="Genomic_DNA"/>
</dbReference>